<dbReference type="InterPro" id="IPR012337">
    <property type="entry name" value="RNaseH-like_sf"/>
</dbReference>
<dbReference type="PANTHER" id="PTHR34614">
    <property type="match status" value="1"/>
</dbReference>
<evidence type="ECO:0000313" key="3">
    <source>
        <dbReference type="Proteomes" id="UP000823892"/>
    </source>
</evidence>
<feature type="domain" description="Transposase IS4-like" evidence="1">
    <location>
        <begin position="212"/>
        <end position="498"/>
    </location>
</feature>
<sequence length="575" mass="66972">MRVTTSKSKNSESFYITKSYTNAEGKSTSTTIKKLGTLAELSERLGTDRDGVMAWAKEQARIETEKYKKETEDAVVTIPFHSNRLMDYNRKKLFTGGYLFLQFVYYGLKMDSICRKIRYRYKFKYDLNAILSDLIYTRVLEPSSKTSSFKAAQQFLEAPTYELHDVYRALSVLAKESDFIQTEVYKNSFFLGNRNDSVLYYDCTNYYFEIEQEDGDKKYGKSKEHRPNPIIQMGLFTDGDGLPLAFSLFPGNQNEQKSLKPLETKILQQFGCQKFIYCSDAGLASEENRAFNHLGQRAFIVTQSIKKLPAEDREWALSAKGFKRLSDDSFVDITQLSDDDKQGLFYKDEPYTTKKLHQRLIITYSPKYAAYQKAVRAEQISRAEKMVASGSLKRQRKNPNDPARFVNKIAATKEGEKAEIHYYLDLEKIAEEEKYDGLYAVCTDLLDDDVADILKVSEGRWQIEDCFRTMKTDFDARPVYVSREDRIKAHFLICFLALLHFRMLKKTLKTPCTTEQLLHVLRSIKFADIEEQGFIPVYERQRITDELHDACSFRTDYQFITKRKMKEIQKKSKRR</sequence>
<dbReference type="InterPro" id="IPR047654">
    <property type="entry name" value="IS1634_transpos"/>
</dbReference>
<dbReference type="AlphaFoldDB" id="A0A9D2QRE0"/>
<reference evidence="2" key="2">
    <citation type="submission" date="2021-04" db="EMBL/GenBank/DDBJ databases">
        <authorList>
            <person name="Gilroy R."/>
        </authorList>
    </citation>
    <scope>NUCLEOTIDE SEQUENCE</scope>
    <source>
        <strain evidence="2">ChiBcec6-4105</strain>
    </source>
</reference>
<dbReference type="InterPro" id="IPR002559">
    <property type="entry name" value="Transposase_11"/>
</dbReference>
<evidence type="ECO:0000313" key="2">
    <source>
        <dbReference type="EMBL" id="HJD28125.1"/>
    </source>
</evidence>
<protein>
    <submittedName>
        <fullName evidence="2">IS1634 family transposase</fullName>
    </submittedName>
</protein>
<dbReference type="SUPFAM" id="SSF53098">
    <property type="entry name" value="Ribonuclease H-like"/>
    <property type="match status" value="1"/>
</dbReference>
<dbReference type="GO" id="GO:0004803">
    <property type="term" value="F:transposase activity"/>
    <property type="evidence" value="ECO:0007669"/>
    <property type="project" value="InterPro"/>
</dbReference>
<accession>A0A9D2QRE0</accession>
<evidence type="ECO:0000259" key="1">
    <source>
        <dbReference type="Pfam" id="PF01609"/>
    </source>
</evidence>
<name>A0A9D2QRE0_9FIRM</name>
<proteinExistence type="predicted"/>
<dbReference type="GO" id="GO:0006313">
    <property type="term" value="P:DNA transposition"/>
    <property type="evidence" value="ECO:0007669"/>
    <property type="project" value="InterPro"/>
</dbReference>
<organism evidence="2 3">
    <name type="scientific">Candidatus Blautia avicola</name>
    <dbReference type="NCBI Taxonomy" id="2838483"/>
    <lineage>
        <taxon>Bacteria</taxon>
        <taxon>Bacillati</taxon>
        <taxon>Bacillota</taxon>
        <taxon>Clostridia</taxon>
        <taxon>Lachnospirales</taxon>
        <taxon>Lachnospiraceae</taxon>
        <taxon>Blautia</taxon>
    </lineage>
</organism>
<dbReference type="Proteomes" id="UP000823892">
    <property type="component" value="Unassembled WGS sequence"/>
</dbReference>
<dbReference type="NCBIfam" id="NF033559">
    <property type="entry name" value="transpos_IS1634"/>
    <property type="match status" value="1"/>
</dbReference>
<comment type="caution">
    <text evidence="2">The sequence shown here is derived from an EMBL/GenBank/DDBJ whole genome shotgun (WGS) entry which is preliminary data.</text>
</comment>
<gene>
    <name evidence="2" type="ORF">H9914_03890</name>
</gene>
<dbReference type="Pfam" id="PF01609">
    <property type="entry name" value="DDE_Tnp_1"/>
    <property type="match status" value="1"/>
</dbReference>
<dbReference type="EMBL" id="DWUY01000086">
    <property type="protein sequence ID" value="HJD28125.1"/>
    <property type="molecule type" value="Genomic_DNA"/>
</dbReference>
<dbReference type="GO" id="GO:0003677">
    <property type="term" value="F:DNA binding"/>
    <property type="evidence" value="ECO:0007669"/>
    <property type="project" value="InterPro"/>
</dbReference>
<reference evidence="2" key="1">
    <citation type="journal article" date="2021" name="PeerJ">
        <title>Extensive microbial diversity within the chicken gut microbiome revealed by metagenomics and culture.</title>
        <authorList>
            <person name="Gilroy R."/>
            <person name="Ravi A."/>
            <person name="Getino M."/>
            <person name="Pursley I."/>
            <person name="Horton D.L."/>
            <person name="Alikhan N.F."/>
            <person name="Baker D."/>
            <person name="Gharbi K."/>
            <person name="Hall N."/>
            <person name="Watson M."/>
            <person name="Adriaenssens E.M."/>
            <person name="Foster-Nyarko E."/>
            <person name="Jarju S."/>
            <person name="Secka A."/>
            <person name="Antonio M."/>
            <person name="Oren A."/>
            <person name="Chaudhuri R.R."/>
            <person name="La Ragione R."/>
            <person name="Hildebrand F."/>
            <person name="Pallen M.J."/>
        </authorList>
    </citation>
    <scope>NUCLEOTIDE SEQUENCE</scope>
    <source>
        <strain evidence="2">ChiBcec6-4105</strain>
    </source>
</reference>
<dbReference type="PANTHER" id="PTHR34614:SF2">
    <property type="entry name" value="TRANSPOSASE IS4-LIKE DOMAIN-CONTAINING PROTEIN"/>
    <property type="match status" value="1"/>
</dbReference>